<evidence type="ECO:0000313" key="8">
    <source>
        <dbReference type="Proteomes" id="UP000677228"/>
    </source>
</evidence>
<evidence type="ECO:0000313" key="6">
    <source>
        <dbReference type="EMBL" id="CAF1199456.1"/>
    </source>
</evidence>
<protein>
    <recommendedName>
        <fullName evidence="9">Transposase</fullName>
    </recommendedName>
</protein>
<keyword evidence="2" id="KW-0479">Metal-binding</keyword>
<evidence type="ECO:0000256" key="4">
    <source>
        <dbReference type="ARBA" id="ARBA00022833"/>
    </source>
</evidence>
<evidence type="ECO:0000256" key="3">
    <source>
        <dbReference type="ARBA" id="ARBA00022771"/>
    </source>
</evidence>
<dbReference type="SUPFAM" id="SSF140996">
    <property type="entry name" value="Hermes dimerisation domain"/>
    <property type="match status" value="1"/>
</dbReference>
<dbReference type="SUPFAM" id="SSF53098">
    <property type="entry name" value="Ribonuclease H-like"/>
    <property type="match status" value="1"/>
</dbReference>
<dbReference type="InterPro" id="IPR012337">
    <property type="entry name" value="RNaseH-like_sf"/>
</dbReference>
<feature type="non-terminal residue" evidence="6">
    <location>
        <position position="580"/>
    </location>
</feature>
<keyword evidence="5" id="KW-0539">Nucleus</keyword>
<evidence type="ECO:0000256" key="5">
    <source>
        <dbReference type="ARBA" id="ARBA00023242"/>
    </source>
</evidence>
<feature type="non-terminal residue" evidence="6">
    <location>
        <position position="1"/>
    </location>
</feature>
<dbReference type="Proteomes" id="UP000682733">
    <property type="component" value="Unassembled WGS sequence"/>
</dbReference>
<dbReference type="PANTHER" id="PTHR46481">
    <property type="entry name" value="ZINC FINGER BED DOMAIN-CONTAINING PROTEIN 4"/>
    <property type="match status" value="1"/>
</dbReference>
<dbReference type="EMBL" id="CAJOBA010035723">
    <property type="protein sequence ID" value="CAF4009568.1"/>
    <property type="molecule type" value="Genomic_DNA"/>
</dbReference>
<dbReference type="Gene3D" id="1.10.10.1070">
    <property type="entry name" value="Zinc finger, BED domain-containing"/>
    <property type="match status" value="1"/>
</dbReference>
<dbReference type="Proteomes" id="UP000677228">
    <property type="component" value="Unassembled WGS sequence"/>
</dbReference>
<dbReference type="EMBL" id="CAJNOK010014192">
    <property type="protein sequence ID" value="CAF1199456.1"/>
    <property type="molecule type" value="Genomic_DNA"/>
</dbReference>
<keyword evidence="4" id="KW-0862">Zinc</keyword>
<organism evidence="6 8">
    <name type="scientific">Didymodactylos carnosus</name>
    <dbReference type="NCBI Taxonomy" id="1234261"/>
    <lineage>
        <taxon>Eukaryota</taxon>
        <taxon>Metazoa</taxon>
        <taxon>Spiralia</taxon>
        <taxon>Gnathifera</taxon>
        <taxon>Rotifera</taxon>
        <taxon>Eurotatoria</taxon>
        <taxon>Bdelloidea</taxon>
        <taxon>Philodinida</taxon>
        <taxon>Philodinidae</taxon>
        <taxon>Didymodactylos</taxon>
    </lineage>
</organism>
<reference evidence="6" key="1">
    <citation type="submission" date="2021-02" db="EMBL/GenBank/DDBJ databases">
        <authorList>
            <person name="Nowell W R."/>
        </authorList>
    </citation>
    <scope>NUCLEOTIDE SEQUENCE</scope>
</reference>
<evidence type="ECO:0000313" key="7">
    <source>
        <dbReference type="EMBL" id="CAF4009568.1"/>
    </source>
</evidence>
<accession>A0A8S2EE02</accession>
<evidence type="ECO:0000256" key="2">
    <source>
        <dbReference type="ARBA" id="ARBA00022723"/>
    </source>
</evidence>
<name>A0A8S2EE02_9BILA</name>
<evidence type="ECO:0008006" key="9">
    <source>
        <dbReference type="Google" id="ProtNLM"/>
    </source>
</evidence>
<dbReference type="GO" id="GO:0008270">
    <property type="term" value="F:zinc ion binding"/>
    <property type="evidence" value="ECO:0007669"/>
    <property type="project" value="UniProtKB-KW"/>
</dbReference>
<keyword evidence="3" id="KW-0863">Zinc-finger</keyword>
<gene>
    <name evidence="6" type="ORF">OVA965_LOCUS23915</name>
    <name evidence="7" type="ORF">TMI583_LOCUS24635</name>
</gene>
<comment type="caution">
    <text evidence="6">The sequence shown here is derived from an EMBL/GenBank/DDBJ whole genome shotgun (WGS) entry which is preliminary data.</text>
</comment>
<comment type="subcellular location">
    <subcellularLocation>
        <location evidence="1">Nucleus</location>
    </subcellularLocation>
</comment>
<dbReference type="AlphaFoldDB" id="A0A8S2EE02"/>
<dbReference type="PANTHER" id="PTHR46481:SF10">
    <property type="entry name" value="ZINC FINGER BED DOMAIN-CONTAINING PROTEIN 39"/>
    <property type="match status" value="1"/>
</dbReference>
<proteinExistence type="predicted"/>
<dbReference type="GO" id="GO:0005634">
    <property type="term" value="C:nucleus"/>
    <property type="evidence" value="ECO:0007669"/>
    <property type="project" value="UniProtKB-SubCell"/>
</dbReference>
<dbReference type="InterPro" id="IPR052035">
    <property type="entry name" value="ZnF_BED_domain_contain"/>
</dbReference>
<sequence length="580" mass="67813">MLKYIDADHIKSVEIKRKLENGDYVLIRNNQGTAEFWNDICLIGMNNENNENAELAMLTTEVEVLEGYVACRYCKEVYQSHSAKKADGRRVNYGTTSAQNHVRTCKKRSGSNNTSPSISRFMCNKKHLPAKMQEKIKDAQLKFVVGGLHSFSSIEKTGLLELCQLCIDIGSAYDRMNVNEIFYGRTTISGFCQRKFEQVKAMYKNVLQKPLQEKNLACTTDLWRDDYLQRYYLDFTAFWIDEDWNLQHGLLHCRYFDYESKTGENIWKELEKVYEAYNLSIGDTPITTDSGSNIKAALYDEARYPCLAHATNIVLETAWNETKNNNSDFHLFCTSVSDLRTFVVQSGNIQHHLPKTLKGISGTRPWRSYYLIHESIQHSYEKLRFILEKKREDDRLYRINKHLLDDIVKLMENFVAIFDILEFSFKPTLQNVVPAYYSMCSYVEIDPVNDRPVIRALKLEIQKTLDSKYWPSITRMHCVATFLDPSLKYLLFVEEKKYRDLQMKEIVKDIQLLASSFDFKGFISENEGEDEQIRIKRKKTVDPFEKFRENKSPKPPNLMDMVKDERDNYLQAAVNMKQFD</sequence>
<evidence type="ECO:0000256" key="1">
    <source>
        <dbReference type="ARBA" id="ARBA00004123"/>
    </source>
</evidence>